<protein>
    <submittedName>
        <fullName evidence="1">Uncharacterized protein</fullName>
    </submittedName>
</protein>
<reference evidence="1" key="1">
    <citation type="submission" date="2014-11" db="EMBL/GenBank/DDBJ databases">
        <authorList>
            <person name="Amaro Gonzalez C."/>
        </authorList>
    </citation>
    <scope>NUCLEOTIDE SEQUENCE</scope>
</reference>
<reference evidence="1" key="2">
    <citation type="journal article" date="2015" name="Fish Shellfish Immunol.">
        <title>Early steps in the European eel (Anguilla anguilla)-Vibrio vulnificus interaction in the gills: Role of the RtxA13 toxin.</title>
        <authorList>
            <person name="Callol A."/>
            <person name="Pajuelo D."/>
            <person name="Ebbesson L."/>
            <person name="Teles M."/>
            <person name="MacKenzie S."/>
            <person name="Amaro C."/>
        </authorList>
    </citation>
    <scope>NUCLEOTIDE SEQUENCE</scope>
</reference>
<dbReference type="EMBL" id="GBXM01037797">
    <property type="protein sequence ID" value="JAH70780.1"/>
    <property type="molecule type" value="Transcribed_RNA"/>
</dbReference>
<evidence type="ECO:0000313" key="1">
    <source>
        <dbReference type="EMBL" id="JAH70780.1"/>
    </source>
</evidence>
<accession>A0A0E9V030</accession>
<sequence length="17" mass="2007">MKRFLAGSPKKKREIFA</sequence>
<name>A0A0E9V030_ANGAN</name>
<dbReference type="AlphaFoldDB" id="A0A0E9V030"/>
<proteinExistence type="predicted"/>
<organism evidence="1">
    <name type="scientific">Anguilla anguilla</name>
    <name type="common">European freshwater eel</name>
    <name type="synonym">Muraena anguilla</name>
    <dbReference type="NCBI Taxonomy" id="7936"/>
    <lineage>
        <taxon>Eukaryota</taxon>
        <taxon>Metazoa</taxon>
        <taxon>Chordata</taxon>
        <taxon>Craniata</taxon>
        <taxon>Vertebrata</taxon>
        <taxon>Euteleostomi</taxon>
        <taxon>Actinopterygii</taxon>
        <taxon>Neopterygii</taxon>
        <taxon>Teleostei</taxon>
        <taxon>Anguilliformes</taxon>
        <taxon>Anguillidae</taxon>
        <taxon>Anguilla</taxon>
    </lineage>
</organism>